<dbReference type="Proteomes" id="UP000186819">
    <property type="component" value="Unassembled WGS sequence"/>
</dbReference>
<dbReference type="OrthoDB" id="637859at2"/>
<protein>
    <submittedName>
        <fullName evidence="3">Phage major capsid protein, HK97 family</fullName>
    </submittedName>
</protein>
<reference evidence="4" key="1">
    <citation type="submission" date="2017-01" db="EMBL/GenBank/DDBJ databases">
        <authorList>
            <person name="Varghese N."/>
            <person name="Submissions S."/>
        </authorList>
    </citation>
    <scope>NUCLEOTIDE SEQUENCE [LARGE SCALE GENOMIC DNA]</scope>
    <source>
        <strain evidence="4">ATCC 51758</strain>
    </source>
</reference>
<evidence type="ECO:0000313" key="3">
    <source>
        <dbReference type="EMBL" id="SIQ11169.1"/>
    </source>
</evidence>
<evidence type="ECO:0000313" key="4">
    <source>
        <dbReference type="Proteomes" id="UP000186819"/>
    </source>
</evidence>
<dbReference type="SUPFAM" id="SSF56563">
    <property type="entry name" value="Major capsid protein gp5"/>
    <property type="match status" value="1"/>
</dbReference>
<dbReference type="NCBIfam" id="TIGR01554">
    <property type="entry name" value="major_cap_HK97"/>
    <property type="match status" value="1"/>
</dbReference>
<evidence type="ECO:0000259" key="2">
    <source>
        <dbReference type="Pfam" id="PF05065"/>
    </source>
</evidence>
<dbReference type="Pfam" id="PF05065">
    <property type="entry name" value="Phage_capsid"/>
    <property type="match status" value="1"/>
</dbReference>
<keyword evidence="4" id="KW-1185">Reference proteome</keyword>
<accession>A0A1N6Q3Y3</accession>
<name>A0A1N6Q3Y3_9RHOO</name>
<dbReference type="Gene3D" id="3.30.2320.10">
    <property type="entry name" value="hypothetical protein PF0899 domain"/>
    <property type="match status" value="1"/>
</dbReference>
<organism evidence="3 4">
    <name type="scientific">Aromatoleum tolulyticum</name>
    <dbReference type="NCBI Taxonomy" id="34027"/>
    <lineage>
        <taxon>Bacteria</taxon>
        <taxon>Pseudomonadati</taxon>
        <taxon>Pseudomonadota</taxon>
        <taxon>Betaproteobacteria</taxon>
        <taxon>Rhodocyclales</taxon>
        <taxon>Rhodocyclaceae</taxon>
        <taxon>Aromatoleum</taxon>
    </lineage>
</organism>
<dbReference type="STRING" id="34027.SAMN05421829_102328"/>
<dbReference type="InterPro" id="IPR054612">
    <property type="entry name" value="Phage_capsid-like_C"/>
</dbReference>
<dbReference type="EMBL" id="FTMD01000002">
    <property type="protein sequence ID" value="SIQ11169.1"/>
    <property type="molecule type" value="Genomic_DNA"/>
</dbReference>
<feature type="domain" description="Phage capsid-like C-terminal" evidence="2">
    <location>
        <begin position="150"/>
        <end position="403"/>
    </location>
</feature>
<dbReference type="InterPro" id="IPR024455">
    <property type="entry name" value="Phage_capsid"/>
</dbReference>
<proteinExistence type="predicted"/>
<gene>
    <name evidence="3" type="ORF">SAMN05421829_102328</name>
</gene>
<dbReference type="Gene3D" id="3.30.2400.10">
    <property type="entry name" value="Major capsid protein gp5"/>
    <property type="match status" value="1"/>
</dbReference>
<evidence type="ECO:0000256" key="1">
    <source>
        <dbReference type="ARBA" id="ARBA00004328"/>
    </source>
</evidence>
<dbReference type="AlphaFoldDB" id="A0A1N6Q3Y3"/>
<comment type="subcellular location">
    <subcellularLocation>
        <location evidence="1">Virion</location>
    </subcellularLocation>
</comment>
<sequence length="405" mass="43099">MKTKLIYGALAAVGALVIMALGADPAAAGVLAMALGTMEVKDLEALQESLKKGLKDLSDRTGRQLDDTTAELKSRLLDVEQALAHRGGSGYSGPLGGSHKAVSDAVLSAPGFAMVASREVPELRVRLDAKSLHIGMKAAVVSQDALVQSGRTEIIGAAQRRRTLRDLLNVRFTDAGSMEFPKASLTNNAGPQYSSPNRENVAKNESSLSFTLGKADAVTVAHWIPASRQVLADAGMLRAFIDGQLLYGLSIEEEDQIMLGDGSGGSMDGLVNQATAYNRTTSGDNGVDVLRRSVTQVQLADGNPTGILLNPADAEDLALLKDSQGRYLEWNEKLVPIVVSNAITAGTFLTGDFAQACDYWVREDALVRISESHSDFFTKNMIAILAELRAMLTVYRPALLVKGAL</sequence>
<dbReference type="RefSeq" id="WP_076600832.1">
    <property type="nucleotide sequence ID" value="NZ_FTMD01000002.1"/>
</dbReference>